<dbReference type="InterPro" id="IPR011006">
    <property type="entry name" value="CheY-like_superfamily"/>
</dbReference>
<dbReference type="AlphaFoldDB" id="F9ZXH8"/>
<dbReference type="InterPro" id="IPR001867">
    <property type="entry name" value="OmpR/PhoB-type_DNA-bd"/>
</dbReference>
<dbReference type="InterPro" id="IPR001789">
    <property type="entry name" value="Sig_transdc_resp-reg_receiver"/>
</dbReference>
<dbReference type="GO" id="GO:0032993">
    <property type="term" value="C:protein-DNA complex"/>
    <property type="evidence" value="ECO:0007669"/>
    <property type="project" value="TreeGrafter"/>
</dbReference>
<keyword evidence="13" id="KW-1185">Reference proteome</keyword>
<reference evidence="13" key="3">
    <citation type="submission" date="2011-05" db="EMBL/GenBank/DDBJ databases">
        <title>Complete sequence of Methylomonas methanica MC09.</title>
        <authorList>
            <consortium name="US DOE Joint Genome Institute"/>
            <person name="Lucas S."/>
            <person name="Han J."/>
            <person name="Lapidus A."/>
            <person name="Cheng J.-F."/>
            <person name="Goodwin L."/>
            <person name="Pitluck S."/>
            <person name="Peters L."/>
            <person name="Mikhailova N."/>
            <person name="Teshima H."/>
            <person name="Han C."/>
            <person name="Tapia R."/>
            <person name="Land M."/>
            <person name="Hauser L."/>
            <person name="Kyrpides N."/>
            <person name="Ivanova N."/>
            <person name="Pagani I."/>
            <person name="Stein L."/>
            <person name="Woyke T."/>
        </authorList>
    </citation>
    <scope>NUCLEOTIDE SEQUENCE [LARGE SCALE GENOMIC DNA]</scope>
    <source>
        <strain evidence="13">MC09</strain>
    </source>
</reference>
<feature type="domain" description="OmpR/PhoB-type" evidence="11">
    <location>
        <begin position="139"/>
        <end position="238"/>
    </location>
</feature>
<dbReference type="PROSITE" id="PS51755">
    <property type="entry name" value="OMPR_PHOB"/>
    <property type="match status" value="1"/>
</dbReference>
<dbReference type="SUPFAM" id="SSF52172">
    <property type="entry name" value="CheY-like"/>
    <property type="match status" value="1"/>
</dbReference>
<evidence type="ECO:0000256" key="3">
    <source>
        <dbReference type="ARBA" id="ARBA00022553"/>
    </source>
</evidence>
<reference evidence="12 13" key="1">
    <citation type="journal article" date="2011" name="J. Bacteriol.">
        <title>Complete Genome Sequence of the Aerobic Marine Methanotroph Methylomonas methanica MC09.</title>
        <authorList>
            <person name="Boden R."/>
            <person name="Cunliffe M."/>
            <person name="Scanlan J."/>
            <person name="Moussard H."/>
            <person name="Kits K.D."/>
            <person name="Klotz M.G."/>
            <person name="Jetten M.S."/>
            <person name="Vuilleumier S."/>
            <person name="Han J."/>
            <person name="Peters L."/>
            <person name="Mikhailova N."/>
            <person name="Teshima H."/>
            <person name="Tapia R."/>
            <person name="Kyrpides N."/>
            <person name="Ivanova N."/>
            <person name="Pagani I."/>
            <person name="Cheng J.F."/>
            <person name="Goodwin L."/>
            <person name="Han C."/>
            <person name="Hauser L."/>
            <person name="Land M.L."/>
            <person name="Lapidus A."/>
            <person name="Lucas S."/>
            <person name="Pitluck S."/>
            <person name="Woyke T."/>
            <person name="Stein L."/>
            <person name="Murrell J.C."/>
        </authorList>
    </citation>
    <scope>NUCLEOTIDE SEQUENCE [LARGE SCALE GENOMIC DNA]</scope>
    <source>
        <strain evidence="12 13">MC09</strain>
    </source>
</reference>
<dbReference type="SMART" id="SM00862">
    <property type="entry name" value="Trans_reg_C"/>
    <property type="match status" value="1"/>
</dbReference>
<reference key="2">
    <citation type="submission" date="2011-05" db="EMBL/GenBank/DDBJ databases">
        <title>Complete genome sequence of the aerobic marine methanotroph Methylomonas methanica MC09.</title>
        <authorList>
            <person name="Boden R."/>
            <person name="Cunliffe M."/>
            <person name="Scanlan J."/>
            <person name="Moussard H."/>
            <person name="Kits K.D."/>
            <person name="Klotz M."/>
            <person name="Jetten M."/>
            <person name="Vuilleumier S."/>
            <person name="Han J."/>
            <person name="Peters L."/>
            <person name="Mikhailova N."/>
            <person name="Teshima H."/>
            <person name="Tapia R."/>
            <person name="Kyrpides N."/>
            <person name="Ivanova N."/>
            <person name="Pagani I."/>
            <person name="Cheng J.-F."/>
            <person name="Goodwin L."/>
            <person name="Han C."/>
            <person name="Hauser L."/>
            <person name="Land M."/>
            <person name="Lapidus A."/>
            <person name="Lucas S."/>
            <person name="Pitluck S."/>
            <person name="Woyke T."/>
            <person name="Stein L.Y."/>
            <person name="Murrell C."/>
        </authorList>
    </citation>
    <scope>NUCLEOTIDE SEQUENCE</scope>
    <source>
        <strain>MC09</strain>
    </source>
</reference>
<keyword evidence="3 8" id="KW-0597">Phosphoprotein</keyword>
<keyword evidence="7" id="KW-0804">Transcription</keyword>
<evidence type="ECO:0000256" key="4">
    <source>
        <dbReference type="ARBA" id="ARBA00023012"/>
    </source>
</evidence>
<dbReference type="GO" id="GO:0000976">
    <property type="term" value="F:transcription cis-regulatory region binding"/>
    <property type="evidence" value="ECO:0007669"/>
    <property type="project" value="TreeGrafter"/>
</dbReference>
<gene>
    <name evidence="12" type="ordered locus">Metme_2576</name>
</gene>
<evidence type="ECO:0000259" key="10">
    <source>
        <dbReference type="PROSITE" id="PS50110"/>
    </source>
</evidence>
<dbReference type="Gene3D" id="6.10.250.690">
    <property type="match status" value="1"/>
</dbReference>
<dbReference type="InterPro" id="IPR036388">
    <property type="entry name" value="WH-like_DNA-bd_sf"/>
</dbReference>
<organism evidence="12 13">
    <name type="scientific">Methylomonas methanica (strain DSM 25384 / MC09)</name>
    <dbReference type="NCBI Taxonomy" id="857087"/>
    <lineage>
        <taxon>Bacteria</taxon>
        <taxon>Pseudomonadati</taxon>
        <taxon>Pseudomonadota</taxon>
        <taxon>Gammaproteobacteria</taxon>
        <taxon>Methylococcales</taxon>
        <taxon>Methylococcaceae</taxon>
        <taxon>Methylomonas</taxon>
    </lineage>
</organism>
<dbReference type="Pfam" id="PF00072">
    <property type="entry name" value="Response_reg"/>
    <property type="match status" value="1"/>
</dbReference>
<dbReference type="InterPro" id="IPR016032">
    <property type="entry name" value="Sig_transdc_resp-reg_C-effctor"/>
</dbReference>
<feature type="domain" description="Response regulatory" evidence="10">
    <location>
        <begin position="13"/>
        <end position="126"/>
    </location>
</feature>
<dbReference type="Pfam" id="PF00486">
    <property type="entry name" value="Trans_reg_C"/>
    <property type="match status" value="1"/>
</dbReference>
<dbReference type="GO" id="GO:0006355">
    <property type="term" value="P:regulation of DNA-templated transcription"/>
    <property type="evidence" value="ECO:0007669"/>
    <property type="project" value="InterPro"/>
</dbReference>
<dbReference type="KEGG" id="mmt:Metme_2576"/>
<protein>
    <submittedName>
        <fullName evidence="12">Two component transcriptional regulator, winged helix family</fullName>
    </submittedName>
</protein>
<keyword evidence="5" id="KW-0805">Transcription regulation</keyword>
<accession>F9ZXH8</accession>
<evidence type="ECO:0000259" key="11">
    <source>
        <dbReference type="PROSITE" id="PS51755"/>
    </source>
</evidence>
<feature type="modified residue" description="4-aspartylphosphate" evidence="8">
    <location>
        <position position="62"/>
    </location>
</feature>
<dbReference type="GO" id="GO:0000156">
    <property type="term" value="F:phosphorelay response regulator activity"/>
    <property type="evidence" value="ECO:0007669"/>
    <property type="project" value="TreeGrafter"/>
</dbReference>
<evidence type="ECO:0000256" key="6">
    <source>
        <dbReference type="ARBA" id="ARBA00023125"/>
    </source>
</evidence>
<dbReference type="InterPro" id="IPR039420">
    <property type="entry name" value="WalR-like"/>
</dbReference>
<dbReference type="EMBL" id="CP002738">
    <property type="protein sequence ID" value="AEG00966.1"/>
    <property type="molecule type" value="Genomic_DNA"/>
</dbReference>
<dbReference type="Proteomes" id="UP000008888">
    <property type="component" value="Chromosome"/>
</dbReference>
<evidence type="ECO:0000313" key="13">
    <source>
        <dbReference type="Proteomes" id="UP000008888"/>
    </source>
</evidence>
<feature type="DNA-binding region" description="OmpR/PhoB-type" evidence="9">
    <location>
        <begin position="139"/>
        <end position="238"/>
    </location>
</feature>
<dbReference type="PANTHER" id="PTHR48111">
    <property type="entry name" value="REGULATOR OF RPOS"/>
    <property type="match status" value="1"/>
</dbReference>
<evidence type="ECO:0000256" key="1">
    <source>
        <dbReference type="ARBA" id="ARBA00004496"/>
    </source>
</evidence>
<evidence type="ECO:0000256" key="8">
    <source>
        <dbReference type="PROSITE-ProRule" id="PRU00169"/>
    </source>
</evidence>
<comment type="subcellular location">
    <subcellularLocation>
        <location evidence="1">Cytoplasm</location>
    </subcellularLocation>
</comment>
<evidence type="ECO:0000256" key="9">
    <source>
        <dbReference type="PROSITE-ProRule" id="PRU01091"/>
    </source>
</evidence>
<evidence type="ECO:0000313" key="12">
    <source>
        <dbReference type="EMBL" id="AEG00966.1"/>
    </source>
</evidence>
<proteinExistence type="predicted"/>
<dbReference type="GO" id="GO:0005829">
    <property type="term" value="C:cytosol"/>
    <property type="evidence" value="ECO:0007669"/>
    <property type="project" value="TreeGrafter"/>
</dbReference>
<dbReference type="Gene3D" id="1.10.10.10">
    <property type="entry name" value="Winged helix-like DNA-binding domain superfamily/Winged helix DNA-binding domain"/>
    <property type="match status" value="1"/>
</dbReference>
<keyword evidence="2" id="KW-0963">Cytoplasm</keyword>
<keyword evidence="6 9" id="KW-0238">DNA-binding</keyword>
<name>F9ZXH8_METMM</name>
<evidence type="ECO:0000256" key="7">
    <source>
        <dbReference type="ARBA" id="ARBA00023163"/>
    </source>
</evidence>
<evidence type="ECO:0000256" key="2">
    <source>
        <dbReference type="ARBA" id="ARBA00022490"/>
    </source>
</evidence>
<sequence length="239" mass="26387">MLGNLFLDASVNHILIIDDDVELAGLFAEYLRQEGFSVTIAHDGLTGLGLALTGQFALAVLDIMLPDIKGTRILARIREQSRLPVLMFTAKGDDVDRIIGLEAGADDYVPKPCTPRELVARIRAILRRSDTAGILSAQDGPITAGPLRIWSDKRKAFWFKQELELTSTEFELLQVLACQVGNVVSKNELSAKALGRPLGRFDRSIDVHMSSIRQKLGQQADGRSYIQTVRGKGYQLVRE</sequence>
<dbReference type="CDD" id="cd17623">
    <property type="entry name" value="REC_OmpR_CpxR"/>
    <property type="match status" value="1"/>
</dbReference>
<dbReference type="PANTHER" id="PTHR48111:SF39">
    <property type="entry name" value="TRANSCRIPTIONAL REGULATORY PROTEIN CPXR"/>
    <property type="match status" value="1"/>
</dbReference>
<dbReference type="InterPro" id="IPR058124">
    <property type="entry name" value="CpxR-like_REC"/>
</dbReference>
<dbReference type="CDD" id="cd00383">
    <property type="entry name" value="trans_reg_C"/>
    <property type="match status" value="1"/>
</dbReference>
<keyword evidence="4" id="KW-0902">Two-component regulatory system</keyword>
<dbReference type="eggNOG" id="COG0745">
    <property type="taxonomic scope" value="Bacteria"/>
</dbReference>
<dbReference type="SMART" id="SM00448">
    <property type="entry name" value="REC"/>
    <property type="match status" value="1"/>
</dbReference>
<dbReference type="PROSITE" id="PS50110">
    <property type="entry name" value="RESPONSE_REGULATORY"/>
    <property type="match status" value="1"/>
</dbReference>
<dbReference type="Gene3D" id="3.40.50.2300">
    <property type="match status" value="1"/>
</dbReference>
<dbReference type="STRING" id="857087.Metme_2576"/>
<evidence type="ECO:0000256" key="5">
    <source>
        <dbReference type="ARBA" id="ARBA00023015"/>
    </source>
</evidence>
<dbReference type="SUPFAM" id="SSF46894">
    <property type="entry name" value="C-terminal effector domain of the bipartite response regulators"/>
    <property type="match status" value="1"/>
</dbReference>
<dbReference type="HOGENOM" id="CLU_000445_30_4_6"/>